<reference evidence="1 2" key="1">
    <citation type="submission" date="2022-05" db="EMBL/GenBank/DDBJ databases">
        <title>Diverse viruses of marine archaea discovered using metagenomics.</title>
        <authorList>
            <person name="Zhou Y."/>
        </authorList>
    </citation>
    <scope>NUCLEOTIDE SEQUENCE [LARGE SCALE GENOMIC DNA]</scope>
    <source>
        <strain evidence="1">YSH_150918</strain>
    </source>
</reference>
<accession>A0A976YFA5</accession>
<dbReference type="EMBL" id="ON649702">
    <property type="protein sequence ID" value="UVF62487.1"/>
    <property type="molecule type" value="Genomic_DNA"/>
</dbReference>
<dbReference type="RefSeq" id="YP_010806081.1">
    <property type="nucleotide sequence ID" value="NC_077214.1"/>
</dbReference>
<keyword evidence="2" id="KW-1185">Reference proteome</keyword>
<evidence type="ECO:0000313" key="2">
    <source>
        <dbReference type="Proteomes" id="UP001157002"/>
    </source>
</evidence>
<dbReference type="GeneID" id="80545042"/>
<protein>
    <submittedName>
        <fullName evidence="1">Uncharacterized protein</fullName>
    </submittedName>
</protein>
<evidence type="ECO:0000313" key="1">
    <source>
        <dbReference type="EMBL" id="UVF62487.1"/>
    </source>
</evidence>
<proteinExistence type="predicted"/>
<organism evidence="1 2">
    <name type="scientific">Poseidoniales virus YSH_150918</name>
    <dbReference type="NCBI Taxonomy" id="3071324"/>
    <lineage>
        <taxon>Viruses</taxon>
        <taxon>Duplodnaviria</taxon>
        <taxon>Heunggongvirae</taxon>
        <taxon>Uroviricota</taxon>
        <taxon>Caudoviricetes</taxon>
        <taxon>Magrovirales</taxon>
        <taxon>Aoguangviridae</taxon>
        <taxon>Aobingvirus</taxon>
        <taxon>Aobingvirus yangshanense</taxon>
    </lineage>
</organism>
<sequence length="170" mass="19972">MKEYVKVDFNIYYDDGMGANNEESNYTYFLLKEDVLNVRNLIWSILLSNEDYYGVNYYKTTDYVSIESIEDMYLCYLVETIPYNYDVLELKGEIHANIIGSTSITLSAGRHQYLLAQLEDYAYDCGFVEEMPHEERGEIIKKMNEYVIEMVHHSDKISPIDIRLYGGEEE</sequence>
<dbReference type="Proteomes" id="UP001157002">
    <property type="component" value="Segment"/>
</dbReference>
<name>A0A976YFA5_9CAUD</name>
<dbReference type="KEGG" id="vg:80545042"/>